<feature type="domain" description="RlmL ferredoxin-like" evidence="5">
    <location>
        <begin position="87"/>
        <end position="141"/>
    </location>
</feature>
<keyword evidence="2" id="KW-0808">Transferase</keyword>
<gene>
    <name evidence="6" type="ORF">RSPPHO_01751</name>
</gene>
<dbReference type="PANTHER" id="PTHR47313:SF1">
    <property type="entry name" value="RIBOSOMAL RNA LARGE SUBUNIT METHYLTRANSFERASE K_L"/>
    <property type="match status" value="1"/>
</dbReference>
<protein>
    <submittedName>
        <fullName evidence="6">Uncharacterized protein</fullName>
    </submittedName>
</protein>
<proteinExistence type="predicted"/>
<evidence type="ECO:0000313" key="6">
    <source>
        <dbReference type="EMBL" id="CCG08377.1"/>
    </source>
</evidence>
<reference evidence="6 7" key="1">
    <citation type="submission" date="2012-02" db="EMBL/GenBank/DDBJ databases">
        <title>Shotgun genome sequence of Phaeospirillum photometricum DSM 122.</title>
        <authorList>
            <person name="Duquesne K."/>
            <person name="Sturgis J."/>
        </authorList>
    </citation>
    <scope>NUCLEOTIDE SEQUENCE [LARGE SCALE GENOMIC DNA]</scope>
    <source>
        <strain evidence="7">DSM122</strain>
    </source>
</reference>
<dbReference type="InterPro" id="IPR054170">
    <property type="entry name" value="RlmL_1st"/>
</dbReference>
<dbReference type="EMBL" id="HE663493">
    <property type="protein sequence ID" value="CCG08377.1"/>
    <property type="molecule type" value="Genomic_DNA"/>
</dbReference>
<evidence type="ECO:0000313" key="7">
    <source>
        <dbReference type="Proteomes" id="UP000033220"/>
    </source>
</evidence>
<keyword evidence="1" id="KW-0489">Methyltransferase</keyword>
<evidence type="ECO:0000259" key="4">
    <source>
        <dbReference type="Pfam" id="PF01170"/>
    </source>
</evidence>
<evidence type="ECO:0000256" key="2">
    <source>
        <dbReference type="ARBA" id="ARBA00022679"/>
    </source>
</evidence>
<dbReference type="InterPro" id="IPR053943">
    <property type="entry name" value="RlmKL-like_Mtase_CS"/>
</dbReference>
<organism evidence="6 7">
    <name type="scientific">Pararhodospirillum photometricum DSM 122</name>
    <dbReference type="NCBI Taxonomy" id="1150469"/>
    <lineage>
        <taxon>Bacteria</taxon>
        <taxon>Pseudomonadati</taxon>
        <taxon>Pseudomonadota</taxon>
        <taxon>Alphaproteobacteria</taxon>
        <taxon>Rhodospirillales</taxon>
        <taxon>Rhodospirillaceae</taxon>
        <taxon>Pararhodospirillum</taxon>
    </lineage>
</organism>
<dbReference type="PROSITE" id="PS01261">
    <property type="entry name" value="UPF0020"/>
    <property type="match status" value="1"/>
</dbReference>
<feature type="region of interest" description="Disordered" evidence="3">
    <location>
        <begin position="1"/>
        <end position="81"/>
    </location>
</feature>
<dbReference type="PANTHER" id="PTHR47313">
    <property type="entry name" value="RIBOSOMAL RNA LARGE SUBUNIT METHYLTRANSFERASE K/L"/>
    <property type="match status" value="1"/>
</dbReference>
<dbReference type="STRING" id="1150469.RSPPHO_01751"/>
<sequence>MVESCWGQHTGKREGWGGGPPQTPPFRGTGLARRAHGNVGSGEARLPSLPSPLARARGWNTAGRGISSGRQPPFPPQTGTMTDTSFEIFLVTPPGLEDVLRAEVAALGFGDPQVVKGGVVIQGGWPEVWRANLEVRGASRVVARVAAFRAMHLAQLDKRARKVAWGKVLRADVAVSVEATCSGSRIYHAKAAAQRLEQAVAETLGVPVSPEAPIRVMARLDDDWCTLSVDTSGELLHRRQHKEAVNKAPLRETLAALFLRACGYDGQEAVVDPMCGSGTFVIEAAEMAAGLPPGRSRTFAFEQMATFDPEAWSALRQRASEPLSGVRFFGSDRDPGAIRMSRANAERAQVADVIRFQERPVSDLWPPAGLAPGLVMVNPPYGTRLGDKRELKGLYQTLGRRLRSYFQGWRVGLITSEATLAQATGLPFLPPGPVISHGGVPVRLYRTDPL</sequence>
<dbReference type="GO" id="GO:0008990">
    <property type="term" value="F:rRNA (guanine-N2-)-methyltransferase activity"/>
    <property type="evidence" value="ECO:0007669"/>
    <property type="project" value="TreeGrafter"/>
</dbReference>
<evidence type="ECO:0000256" key="1">
    <source>
        <dbReference type="ARBA" id="ARBA00022603"/>
    </source>
</evidence>
<feature type="domain" description="Ribosomal RNA large subunit methyltransferase K/L-like methyltransferase" evidence="4">
    <location>
        <begin position="239"/>
        <end position="423"/>
    </location>
</feature>
<name>H6SK62_PARPM</name>
<keyword evidence="7" id="KW-1185">Reference proteome</keyword>
<dbReference type="Proteomes" id="UP000033220">
    <property type="component" value="Chromosome DSM 122"/>
</dbReference>
<dbReference type="HOGENOM" id="CLU_032119_3_3_5"/>
<dbReference type="Gene3D" id="3.30.2130.30">
    <property type="match status" value="1"/>
</dbReference>
<dbReference type="SUPFAM" id="SSF53335">
    <property type="entry name" value="S-adenosyl-L-methionine-dependent methyltransferases"/>
    <property type="match status" value="1"/>
</dbReference>
<dbReference type="PATRIC" id="fig|1150469.3.peg.1978"/>
<dbReference type="Pfam" id="PF01170">
    <property type="entry name" value="UPF0020"/>
    <property type="match status" value="1"/>
</dbReference>
<dbReference type="InterPro" id="IPR000241">
    <property type="entry name" value="RlmKL-like_Mtase"/>
</dbReference>
<dbReference type="CDD" id="cd11715">
    <property type="entry name" value="THUMP_AdoMetMT"/>
    <property type="match status" value="1"/>
</dbReference>
<dbReference type="AlphaFoldDB" id="H6SK62"/>
<dbReference type="Pfam" id="PF22020">
    <property type="entry name" value="RlmL_1st"/>
    <property type="match status" value="1"/>
</dbReference>
<dbReference type="GO" id="GO:0070043">
    <property type="term" value="F:rRNA (guanine-N7-)-methyltransferase activity"/>
    <property type="evidence" value="ECO:0007669"/>
    <property type="project" value="TreeGrafter"/>
</dbReference>
<dbReference type="eggNOG" id="COG0116">
    <property type="taxonomic scope" value="Bacteria"/>
</dbReference>
<evidence type="ECO:0000256" key="3">
    <source>
        <dbReference type="SAM" id="MobiDB-lite"/>
    </source>
</evidence>
<dbReference type="InterPro" id="IPR029063">
    <property type="entry name" value="SAM-dependent_MTases_sf"/>
</dbReference>
<dbReference type="KEGG" id="rpm:RSPPHO_01751"/>
<evidence type="ECO:0000259" key="5">
    <source>
        <dbReference type="Pfam" id="PF22020"/>
    </source>
</evidence>
<accession>H6SK62</accession>
<dbReference type="Gene3D" id="3.40.50.150">
    <property type="entry name" value="Vaccinia Virus protein VP39"/>
    <property type="match status" value="1"/>
</dbReference>